<feature type="compositionally biased region" description="Basic and acidic residues" evidence="1">
    <location>
        <begin position="187"/>
        <end position="269"/>
    </location>
</feature>
<feature type="compositionally biased region" description="Polar residues" evidence="1">
    <location>
        <begin position="525"/>
        <end position="536"/>
    </location>
</feature>
<gene>
    <name evidence="3" type="ORF">GOP47_0002526</name>
</gene>
<feature type="region of interest" description="Disordered" evidence="1">
    <location>
        <begin position="1685"/>
        <end position="1751"/>
    </location>
</feature>
<dbReference type="Proteomes" id="UP000886520">
    <property type="component" value="Chromosome 3"/>
</dbReference>
<feature type="region of interest" description="Disordered" evidence="1">
    <location>
        <begin position="1422"/>
        <end position="1442"/>
    </location>
</feature>
<sequence>MAEGKAEAVCEGENMDGERDARLNLPSSVGPPPTDSALIPEVNSTSGTMMKATTGPLEPEAKDFPGPESSIPLSPQWLFSKHGDVKPPLTPIDLPQTPVSASNGNNNDSVSKERWRPDSSRDGDKRRDWWRTLATEGDGSAGNRRERWREDERESSLLGRRDRWKEGGDTTEKRADRWAENSSAAAESRRTPLSERRSDSASRETNYETRRDSKWNTRWGPEDKDKETRRDKRLDFEKEGEGHRDKQHPSSNRNENDREADASARDRWRPHSITARSKGEIPPPLSSTPPKAAPGFGIGRGRGDTTSAGFAIGRGRAGINPVHGTFSSIGSPPGVERGDGGSGFRYPRAKLLDIYRKCSVSFSDKKYPEGFIEVPQLTQADPFEPLAFFTPDMDEEAVLEGILKGDVLSSGAVHSNPKEQTGNKIRENNGWNRARGRGIGNKEEGPSETAREDSSSGVRKAEETSLTSHEGQSSGGVLGMSSKRETSALTSNSHTASESFKQNATLESKESKNFNVAQDKCNEIGNQESGASMNRASTSDGQDGSSGVGGNFKKTEVLDKLSGLRLSKNTEGGLLSHSEGKKHNLSSPVAPEELSLLYIDPQGEVQGPFPGVDIIDWFKAGFFGTDLLVRTTDSPEGTPFTQLSKVMPHLQATSQASSASDACKDAVDYQESNDRMTKTAFNSKLLQQAVAVSDPSFHGGSGRSIPLGGGGNLHAEGGHFALGGNLEGRREMSIDKLSERERASAINEEAAILKRASSLPRGMAGLSNNQNDDLHSLLAQHWPERGSVLPEKPGLIPRSAGHASNRAEHMHGAPDLFLPPAGAPSLERSWSDLSLAKETQPHHLPSHGLDAFHMHQLQQLEKHRIQQQLELGVPLPHLLQQQQHLRNQQQLAEQLLSPGHAHHDLNLHALQQLANARVPPRLQHQQSFPMQAAESTLDQLLRLHQQQQQQQQAPSHAYLEQLLRQHQQLPGVEHLHGSPVLTDRQLRRLQEASRTDMQAQQIEQLLQRHTHELLLQRQQEHQARQHAFLIQQQLSNLHEHRVSGVWEVDEFGQFVQTQASNPMHSQEVFHQQHLQRHPSLPLMHHSGALHGGAHGSQLRLSRAEMRKLADLELQKNLSSLLDGTTSMPAEMLAQLQSEIARFEAQSFSGPKQSPFDLHVQNLQNFQSHNELSGEAVAGRGWNAGHDIDKQVKEMLSRGVGGTSLYDHLSGNRELLAPNWQQDSLSLQTDVNRRSKHLAVNAEEKLDGMLRAHNRSEKLAELSATEDLSRILSSHSSFSGQHGNSPPSSFHGQQVMANLWAGEHVSVDSDSAPAHPLASHPALFEPAGALKAKHWDMDWSKADVGVAMPTKELSNMPTVLSNEFSGVIGEARAATPALLHDGVDFGRSNDLRDGIQQNAKFKDDDHLSAASFLRSGSVKAEDLREALPPTSGHLLGDTQKGKEDNVSSRLAVWSADVKNQATANSLKEMQEGPRVLINELEGPPLSVHQQMQANNRQSSTVSLAGNMPAWQRAPSPSLTKNSPSSNHGTIIRSTTPGDDEFFWDHNNAGNERQYSRAERFDRFSFSQREQFAKGPSVNDEGLMRQAFTAGASHMSGFSELSGLSPAVTKPVQPIARGLRGNKQADDVPALSSQGSLTVADAKAFREWCEEQINLRRGLNASDYLESGPAFEALKAEFLRHKDSLPSEATHASLPVAADTAAGDNVVSMETEKRALDKPKKSSEGEDEPDSENSGQNSALKSAKKKAKKGKKVVDPSLLGFSVASNRILMGEIQHVDD</sequence>
<evidence type="ECO:0000313" key="4">
    <source>
        <dbReference type="Proteomes" id="UP000886520"/>
    </source>
</evidence>
<comment type="caution">
    <text evidence="3">The sequence shown here is derived from an EMBL/GenBank/DDBJ whole genome shotgun (WGS) entry which is preliminary data.</text>
</comment>
<feature type="region of interest" description="Disordered" evidence="1">
    <location>
        <begin position="409"/>
        <end position="512"/>
    </location>
</feature>
<feature type="region of interest" description="Disordered" evidence="1">
    <location>
        <begin position="525"/>
        <end position="552"/>
    </location>
</feature>
<dbReference type="SMART" id="SM00444">
    <property type="entry name" value="GYF"/>
    <property type="match status" value="1"/>
</dbReference>
<feature type="compositionally biased region" description="Basic and acidic residues" evidence="1">
    <location>
        <begin position="110"/>
        <end position="130"/>
    </location>
</feature>
<dbReference type="CDD" id="cd00072">
    <property type="entry name" value="GYF"/>
    <property type="match status" value="1"/>
</dbReference>
<evidence type="ECO:0000256" key="1">
    <source>
        <dbReference type="SAM" id="MobiDB-lite"/>
    </source>
</evidence>
<feature type="domain" description="GYF" evidence="2">
    <location>
        <begin position="593"/>
        <end position="644"/>
    </location>
</feature>
<feature type="region of interest" description="Disordered" evidence="1">
    <location>
        <begin position="1"/>
        <end position="301"/>
    </location>
</feature>
<feature type="compositionally biased region" description="Basic and acidic residues" evidence="1">
    <location>
        <begin position="440"/>
        <end position="463"/>
    </location>
</feature>
<proteinExistence type="predicted"/>
<dbReference type="PANTHER" id="PTHR46992:SF1">
    <property type="entry name" value="GYF DOMAIN-CONTAINING PROTEIN"/>
    <property type="match status" value="1"/>
</dbReference>
<dbReference type="Pfam" id="PF02213">
    <property type="entry name" value="GYF"/>
    <property type="match status" value="1"/>
</dbReference>
<feature type="compositionally biased region" description="Polar residues" evidence="1">
    <location>
        <begin position="97"/>
        <end position="109"/>
    </location>
</feature>
<evidence type="ECO:0000259" key="2">
    <source>
        <dbReference type="PROSITE" id="PS50829"/>
    </source>
</evidence>
<feature type="compositionally biased region" description="Basic residues" evidence="1">
    <location>
        <begin position="1740"/>
        <end position="1749"/>
    </location>
</feature>
<dbReference type="PROSITE" id="PS50829">
    <property type="entry name" value="GYF"/>
    <property type="match status" value="1"/>
</dbReference>
<name>A0A9D4VAS3_ADICA</name>
<organism evidence="3 4">
    <name type="scientific">Adiantum capillus-veneris</name>
    <name type="common">Maidenhair fern</name>
    <dbReference type="NCBI Taxonomy" id="13818"/>
    <lineage>
        <taxon>Eukaryota</taxon>
        <taxon>Viridiplantae</taxon>
        <taxon>Streptophyta</taxon>
        <taxon>Embryophyta</taxon>
        <taxon>Tracheophyta</taxon>
        <taxon>Polypodiopsida</taxon>
        <taxon>Polypodiidae</taxon>
        <taxon>Polypodiales</taxon>
        <taxon>Pteridineae</taxon>
        <taxon>Pteridaceae</taxon>
        <taxon>Vittarioideae</taxon>
        <taxon>Adiantum</taxon>
    </lineage>
</organism>
<evidence type="ECO:0000313" key="3">
    <source>
        <dbReference type="EMBL" id="KAI5082783.1"/>
    </source>
</evidence>
<dbReference type="Gene3D" id="3.30.1490.40">
    <property type="match status" value="1"/>
</dbReference>
<feature type="compositionally biased region" description="Polar residues" evidence="1">
    <location>
        <begin position="487"/>
        <end position="506"/>
    </location>
</feature>
<dbReference type="InterPro" id="IPR035445">
    <property type="entry name" value="GYF-like_dom_sf"/>
</dbReference>
<dbReference type="EMBL" id="JABFUD020000002">
    <property type="protein sequence ID" value="KAI5082783.1"/>
    <property type="molecule type" value="Genomic_DNA"/>
</dbReference>
<feature type="compositionally biased region" description="Basic and acidic residues" evidence="1">
    <location>
        <begin position="143"/>
        <end position="179"/>
    </location>
</feature>
<accession>A0A9D4VAS3</accession>
<dbReference type="InterPro" id="IPR003169">
    <property type="entry name" value="GYF"/>
</dbReference>
<dbReference type="OrthoDB" id="6415790at2759"/>
<dbReference type="SUPFAM" id="SSF55277">
    <property type="entry name" value="GYF domain"/>
    <property type="match status" value="1"/>
</dbReference>
<reference evidence="3" key="1">
    <citation type="submission" date="2021-01" db="EMBL/GenBank/DDBJ databases">
        <title>Adiantum capillus-veneris genome.</title>
        <authorList>
            <person name="Fang Y."/>
            <person name="Liao Q."/>
        </authorList>
    </citation>
    <scope>NUCLEOTIDE SEQUENCE</scope>
    <source>
        <strain evidence="3">H3</strain>
        <tissue evidence="3">Leaf</tissue>
    </source>
</reference>
<feature type="compositionally biased region" description="Basic and acidic residues" evidence="1">
    <location>
        <begin position="1708"/>
        <end position="1722"/>
    </location>
</feature>
<protein>
    <recommendedName>
        <fullName evidence="2">GYF domain-containing protein</fullName>
    </recommendedName>
</protein>
<keyword evidence="4" id="KW-1185">Reference proteome</keyword>
<dbReference type="PANTHER" id="PTHR46992">
    <property type="entry name" value="GYF DOMAIN-CONTAINING PROTEIN"/>
    <property type="match status" value="1"/>
</dbReference>